<reference evidence="1" key="1">
    <citation type="journal article" date="2020" name="Nature">
        <title>Giant virus diversity and host interactions through global metagenomics.</title>
        <authorList>
            <person name="Schulz F."/>
            <person name="Roux S."/>
            <person name="Paez-Espino D."/>
            <person name="Jungbluth S."/>
            <person name="Walsh D.A."/>
            <person name="Denef V.J."/>
            <person name="McMahon K.D."/>
            <person name="Konstantinidis K.T."/>
            <person name="Eloe-Fadrosh E.A."/>
            <person name="Kyrpides N.C."/>
            <person name="Woyke T."/>
        </authorList>
    </citation>
    <scope>NUCLEOTIDE SEQUENCE</scope>
    <source>
        <strain evidence="1">GVMAG-M-3300025860-20</strain>
    </source>
</reference>
<accession>A0A6C0JAS2</accession>
<dbReference type="AlphaFoldDB" id="A0A6C0JAS2"/>
<organism evidence="1">
    <name type="scientific">viral metagenome</name>
    <dbReference type="NCBI Taxonomy" id="1070528"/>
    <lineage>
        <taxon>unclassified sequences</taxon>
        <taxon>metagenomes</taxon>
        <taxon>organismal metagenomes</taxon>
    </lineage>
</organism>
<proteinExistence type="predicted"/>
<protein>
    <submittedName>
        <fullName evidence="1">Uncharacterized protein</fullName>
    </submittedName>
</protein>
<name>A0A6C0JAS2_9ZZZZ</name>
<evidence type="ECO:0000313" key="1">
    <source>
        <dbReference type="EMBL" id="QHU00734.1"/>
    </source>
</evidence>
<sequence>MSDLTPNQLITAINTICNFDEELVGEPYMYHDAEKNIKFTFCYNNTVLAEGWNWLFDDRDDLYKKGRFLFPYSEYYVKEVNMKYISKQ</sequence>
<dbReference type="EMBL" id="MN740329">
    <property type="protein sequence ID" value="QHU00734.1"/>
    <property type="molecule type" value="Genomic_DNA"/>
</dbReference>